<comment type="caution">
    <text evidence="1">The sequence shown here is derived from an EMBL/GenBank/DDBJ whole genome shotgun (WGS) entry which is preliminary data.</text>
</comment>
<dbReference type="Gene3D" id="3.20.10.10">
    <property type="entry name" value="D-amino Acid Aminotransferase, subunit A, domain 2"/>
    <property type="match status" value="1"/>
</dbReference>
<dbReference type="GO" id="GO:0003824">
    <property type="term" value="F:catalytic activity"/>
    <property type="evidence" value="ECO:0007669"/>
    <property type="project" value="InterPro"/>
</dbReference>
<proteinExistence type="predicted"/>
<reference evidence="1 2" key="1">
    <citation type="journal article" date="2018" name="MBio">
        <title>Comparative Genomics Reveals the Core Gene Toolbox for the Fungus-Insect Symbiosis.</title>
        <authorList>
            <person name="Wang Y."/>
            <person name="Stata M."/>
            <person name="Wang W."/>
            <person name="Stajich J.E."/>
            <person name="White M.M."/>
            <person name="Moncalvo J.M."/>
        </authorList>
    </citation>
    <scope>NUCLEOTIDE SEQUENCE [LARGE SCALE GENOMIC DNA]</scope>
    <source>
        <strain evidence="1 2">SC-DP-2</strain>
    </source>
</reference>
<dbReference type="SUPFAM" id="SSF56752">
    <property type="entry name" value="D-aminoacid aminotransferase-like PLP-dependent enzymes"/>
    <property type="match status" value="1"/>
</dbReference>
<dbReference type="PANTHER" id="PTHR47703">
    <property type="entry name" value="D-AMINOACID AMINOTRANSFERASE-LIKE PLP-DEPENDENT ENZYMES SUPERFAMILY PROTEIN"/>
    <property type="match status" value="1"/>
</dbReference>
<organism evidence="1 2">
    <name type="scientific">Smittium megazygosporum</name>
    <dbReference type="NCBI Taxonomy" id="133381"/>
    <lineage>
        <taxon>Eukaryota</taxon>
        <taxon>Fungi</taxon>
        <taxon>Fungi incertae sedis</taxon>
        <taxon>Zoopagomycota</taxon>
        <taxon>Kickxellomycotina</taxon>
        <taxon>Harpellomycetes</taxon>
        <taxon>Harpellales</taxon>
        <taxon>Legeriomycetaceae</taxon>
        <taxon>Smittium</taxon>
    </lineage>
</organism>
<dbReference type="EMBL" id="MBFS01000198">
    <property type="protein sequence ID" value="PVV03742.1"/>
    <property type="molecule type" value="Genomic_DNA"/>
</dbReference>
<dbReference type="InterPro" id="IPR001544">
    <property type="entry name" value="Aminotrans_IV"/>
</dbReference>
<sequence length="378" mass="42800">MEPSVVFEAGWDNLEKPKTSLEKLSYDNFILKCPNGIYTSARTIDFSGVISLDSHLNRLAKSLSVLINLSPEKKASFAGKYKEVMGKDDFDECFDPGFWEKALVPWIRDGLIKFKEEVLLKRESAVDEKESEAPVPKKIKVDPESTKNQSSALCNGTNLLSEVKISFSISVDPLLVRMHMTKFTAFSKNNQEIMLARGIRDNPTAKYSQWVEDRKPLEEMISPPINEVVLYSHTSFACTEGISSNFFVVERKIPDEDNLSHDLNSTSEEENLSDLIDTYRVVTSPTEKVLIGTIMQVVLKVCKEDGIEVSYREPSISDLQTDRWEGVFITSTSRLVLPIVAVNIRNIKNKIGINNCPLVEHIRKRVTEQVRLDSYKVL</sequence>
<evidence type="ECO:0000313" key="2">
    <source>
        <dbReference type="Proteomes" id="UP000245609"/>
    </source>
</evidence>
<accession>A0A2T9ZGM2</accession>
<dbReference type="OrthoDB" id="59470at2759"/>
<name>A0A2T9ZGM2_9FUNG</name>
<dbReference type="PANTHER" id="PTHR47703:SF2">
    <property type="entry name" value="D-AMINOACID AMINOTRANSFERASE-LIKE PLP-DEPENDENT ENZYMES SUPERFAMILY PROTEIN"/>
    <property type="match status" value="1"/>
</dbReference>
<protein>
    <submittedName>
        <fullName evidence="1">Uncharacterized protein</fullName>
    </submittedName>
</protein>
<dbReference type="Pfam" id="PF01063">
    <property type="entry name" value="Aminotran_4"/>
    <property type="match status" value="1"/>
</dbReference>
<dbReference type="AlphaFoldDB" id="A0A2T9ZGM2"/>
<evidence type="ECO:0000313" key="1">
    <source>
        <dbReference type="EMBL" id="PVV03742.1"/>
    </source>
</evidence>
<dbReference type="InterPro" id="IPR036038">
    <property type="entry name" value="Aminotransferase-like"/>
</dbReference>
<keyword evidence="2" id="KW-1185">Reference proteome</keyword>
<dbReference type="Proteomes" id="UP000245609">
    <property type="component" value="Unassembled WGS sequence"/>
</dbReference>
<gene>
    <name evidence="1" type="ORF">BB560_001766</name>
</gene>
<dbReference type="InterPro" id="IPR043132">
    <property type="entry name" value="BCAT-like_C"/>
</dbReference>